<dbReference type="GO" id="GO:0003723">
    <property type="term" value="F:RNA binding"/>
    <property type="evidence" value="ECO:0007669"/>
    <property type="project" value="UniProtKB-UniRule"/>
</dbReference>
<evidence type="ECO:0000256" key="2">
    <source>
        <dbReference type="SAM" id="MobiDB-lite"/>
    </source>
</evidence>
<evidence type="ECO:0000313" key="5">
    <source>
        <dbReference type="EMBL" id="CAF4262585.1"/>
    </source>
</evidence>
<evidence type="ECO:0000313" key="4">
    <source>
        <dbReference type="EMBL" id="CAF1373816.1"/>
    </source>
</evidence>
<keyword evidence="6" id="KW-1185">Reference proteome</keyword>
<accession>A0A815J3B6</accession>
<dbReference type="AlphaFoldDB" id="A0A815J3B6"/>
<name>A0A815J3B6_9BILA</name>
<evidence type="ECO:0000259" key="3">
    <source>
        <dbReference type="PROSITE" id="PS50102"/>
    </source>
</evidence>
<dbReference type="EMBL" id="CAJNOQ010016059">
    <property type="protein sequence ID" value="CAF1373816.1"/>
    <property type="molecule type" value="Genomic_DNA"/>
</dbReference>
<gene>
    <name evidence="4" type="ORF">GPM918_LOCUS31987</name>
    <name evidence="5" type="ORF">SRO942_LOCUS32642</name>
</gene>
<organism evidence="4 6">
    <name type="scientific">Didymodactylos carnosus</name>
    <dbReference type="NCBI Taxonomy" id="1234261"/>
    <lineage>
        <taxon>Eukaryota</taxon>
        <taxon>Metazoa</taxon>
        <taxon>Spiralia</taxon>
        <taxon>Gnathifera</taxon>
        <taxon>Rotifera</taxon>
        <taxon>Eurotatoria</taxon>
        <taxon>Bdelloidea</taxon>
        <taxon>Philodinida</taxon>
        <taxon>Philodinidae</taxon>
        <taxon>Didymodactylos</taxon>
    </lineage>
</organism>
<evidence type="ECO:0000256" key="1">
    <source>
        <dbReference type="PROSITE-ProRule" id="PRU00176"/>
    </source>
</evidence>
<dbReference type="SUPFAM" id="SSF54928">
    <property type="entry name" value="RNA-binding domain, RBD"/>
    <property type="match status" value="1"/>
</dbReference>
<dbReference type="Pfam" id="PF00076">
    <property type="entry name" value="RRM_1"/>
    <property type="match status" value="1"/>
</dbReference>
<sequence length="290" mass="32654">MQHDCNATRHLLNHLINTLYSFEKLEKSSSDGKVSGTIQFALSTMTVIDNHTLKLYGSHYCKSKMCTAKQREGFTAQKAYFQIYIVQKMLRGGRRGRRRGGKYTFRPINASQTGTPTDTTNRASGDDESDKHVVRTVFLRQICVNSCSSSLNEQDLRQYFDFYGTIVNFHLMKENGSALVEYSQSDPIPKILLDRPHKIKQISIDVRKGGRGAIAPSSPQGEDDVKHNYMNHEKATGQNDTTFKHQSRTIGSNGNCNILSSITTRTRNRSRLVSKLRGDARGTTGKNYGF</sequence>
<dbReference type="Proteomes" id="UP000663829">
    <property type="component" value="Unassembled WGS sequence"/>
</dbReference>
<comment type="caution">
    <text evidence="4">The sequence shown here is derived from an EMBL/GenBank/DDBJ whole genome shotgun (WGS) entry which is preliminary data.</text>
</comment>
<dbReference type="InterPro" id="IPR035979">
    <property type="entry name" value="RBD_domain_sf"/>
</dbReference>
<dbReference type="InterPro" id="IPR012677">
    <property type="entry name" value="Nucleotide-bd_a/b_plait_sf"/>
</dbReference>
<dbReference type="InterPro" id="IPR000504">
    <property type="entry name" value="RRM_dom"/>
</dbReference>
<feature type="region of interest" description="Disordered" evidence="2">
    <location>
        <begin position="95"/>
        <end position="130"/>
    </location>
</feature>
<proteinExistence type="predicted"/>
<feature type="domain" description="RRM" evidence="3">
    <location>
        <begin position="135"/>
        <end position="209"/>
    </location>
</feature>
<protein>
    <recommendedName>
        <fullName evidence="3">RRM domain-containing protein</fullName>
    </recommendedName>
</protein>
<dbReference type="Proteomes" id="UP000681722">
    <property type="component" value="Unassembled WGS sequence"/>
</dbReference>
<dbReference type="PROSITE" id="PS50102">
    <property type="entry name" value="RRM"/>
    <property type="match status" value="1"/>
</dbReference>
<evidence type="ECO:0000313" key="6">
    <source>
        <dbReference type="Proteomes" id="UP000663829"/>
    </source>
</evidence>
<feature type="compositionally biased region" description="Polar residues" evidence="2">
    <location>
        <begin position="109"/>
        <end position="123"/>
    </location>
</feature>
<keyword evidence="1" id="KW-0694">RNA-binding</keyword>
<dbReference type="Gene3D" id="3.30.70.330">
    <property type="match status" value="1"/>
</dbReference>
<reference evidence="4" key="1">
    <citation type="submission" date="2021-02" db="EMBL/GenBank/DDBJ databases">
        <authorList>
            <person name="Nowell W R."/>
        </authorList>
    </citation>
    <scope>NUCLEOTIDE SEQUENCE</scope>
</reference>
<dbReference type="EMBL" id="CAJOBC010077199">
    <property type="protein sequence ID" value="CAF4262585.1"/>
    <property type="molecule type" value="Genomic_DNA"/>
</dbReference>